<protein>
    <submittedName>
        <fullName evidence="2">DEDD exonuclease domain-containing protein</fullName>
    </submittedName>
</protein>
<dbReference type="InterPro" id="IPR013520">
    <property type="entry name" value="Ribonucl_H"/>
</dbReference>
<dbReference type="CDD" id="cd10434">
    <property type="entry name" value="GIY-YIG_UvrC_Cho"/>
    <property type="match status" value="1"/>
</dbReference>
<dbReference type="InterPro" id="IPR036397">
    <property type="entry name" value="RNaseH_sf"/>
</dbReference>
<dbReference type="GO" id="GO:0003887">
    <property type="term" value="F:DNA-directed DNA polymerase activity"/>
    <property type="evidence" value="ECO:0007669"/>
    <property type="project" value="InterPro"/>
</dbReference>
<dbReference type="NCBIfam" id="NF005907">
    <property type="entry name" value="PRK07883.1-5"/>
    <property type="match status" value="1"/>
</dbReference>
<evidence type="ECO:0000313" key="2">
    <source>
        <dbReference type="EMBL" id="QHN40185.1"/>
    </source>
</evidence>
<sequence length="584" mass="63584">MRTSVRSVHEQLSFADVDGGAALFGEVPSRYDDISLFDATLVVVDLETTGGSPVDDRITEIGAVKVRGGEVIGEFATLVDPGMPIPPQIVSLTGITEAMVHDAPRDSEAFLSFLEFARGSILVAHNARFDMGFLRRCAERLHVRWPFPAPLCTVTLARRILSRDEAPSVRLSALAELFDVTVRPTHRALDDARATVEVLHRLLERVGNQGVRTVRELASYRSESASRLAAKRHLGESLPTRPGVYLFRGPTDEVLYVGTAVNLRRRVMSYFSGTDPRRRMSEMVRLATRVDHVECAHGLEAGVRELRLLAAHAPAYNRRSTQPRRGWWLVLSTERFPRLKVSRSPTDQSVGPFSDRMVAASVGDLISVGAGLRTCATTGRGATHHWCRPDSSGRMIGGCRAASPVPVTLTEYAGRVMKARAVMLGDCGDIVERAIAEVSRLATAEMFESAARQRDRTAAMIDTLARCQRLRALCVVAELVVARPHDGGGWELGVIRHGQLASAGLARRGVPPMPVVEALVAGAQTVNPGVGPLCGAPPEEAALIYRWITEPGARIVSASQPLTLPAHGAARRLDWSRLAREARR</sequence>
<dbReference type="NCBIfam" id="NF005905">
    <property type="entry name" value="PRK07883.1-3"/>
    <property type="match status" value="1"/>
</dbReference>
<name>A0A857KZN5_9ACTN</name>
<dbReference type="GO" id="GO:0009380">
    <property type="term" value="C:excinuclease repair complex"/>
    <property type="evidence" value="ECO:0007669"/>
    <property type="project" value="TreeGrafter"/>
</dbReference>
<dbReference type="CDD" id="cd06127">
    <property type="entry name" value="DEDDh"/>
    <property type="match status" value="1"/>
</dbReference>
<dbReference type="Gene3D" id="3.40.1440.10">
    <property type="entry name" value="GIY-YIG endonuclease"/>
    <property type="match status" value="1"/>
</dbReference>
<dbReference type="AlphaFoldDB" id="A0A857KZN5"/>
<dbReference type="InterPro" id="IPR035901">
    <property type="entry name" value="GIY-YIG_endonuc_sf"/>
</dbReference>
<dbReference type="Gene3D" id="3.30.420.10">
    <property type="entry name" value="Ribonuclease H-like superfamily/Ribonuclease H"/>
    <property type="match status" value="1"/>
</dbReference>
<proteinExistence type="predicted"/>
<dbReference type="FunFam" id="3.30.420.10:FF:000045">
    <property type="entry name" value="3'-5' exonuclease DinG"/>
    <property type="match status" value="1"/>
</dbReference>
<evidence type="ECO:0000256" key="1">
    <source>
        <dbReference type="ARBA" id="ARBA00022839"/>
    </source>
</evidence>
<dbReference type="GO" id="GO:0006260">
    <property type="term" value="P:DNA replication"/>
    <property type="evidence" value="ECO:0007669"/>
    <property type="project" value="InterPro"/>
</dbReference>
<dbReference type="SUPFAM" id="SSF82771">
    <property type="entry name" value="GIY-YIG endonuclease"/>
    <property type="match status" value="1"/>
</dbReference>
<dbReference type="SMART" id="SM00465">
    <property type="entry name" value="GIYc"/>
    <property type="match status" value="1"/>
</dbReference>
<reference evidence="2" key="1">
    <citation type="journal article" date="2021" name="Nat. Microbiol.">
        <title>Cocultivation of an ultrasmall environmental parasitic bacterium with lytic ability against bacteria associated with wastewater foams.</title>
        <authorList>
            <person name="Batinovic S."/>
            <person name="Rose J.J.A."/>
            <person name="Ratcliffe J."/>
            <person name="Seviour R.J."/>
            <person name="Petrovski S."/>
        </authorList>
    </citation>
    <scope>NUCLEOTIDE SEQUENCE</scope>
    <source>
        <strain evidence="2">CON44</strain>
    </source>
</reference>
<dbReference type="InterPro" id="IPR000305">
    <property type="entry name" value="GIY-YIG_endonuc"/>
</dbReference>
<dbReference type="SUPFAM" id="SSF53098">
    <property type="entry name" value="Ribonuclease H-like"/>
    <property type="match status" value="1"/>
</dbReference>
<dbReference type="InterPro" id="IPR047296">
    <property type="entry name" value="GIY-YIG_UvrC_Cho"/>
</dbReference>
<dbReference type="InterPro" id="IPR006054">
    <property type="entry name" value="DnaQ"/>
</dbReference>
<dbReference type="GO" id="GO:0003677">
    <property type="term" value="F:DNA binding"/>
    <property type="evidence" value="ECO:0007669"/>
    <property type="project" value="InterPro"/>
</dbReference>
<keyword evidence="1 2" id="KW-0269">Exonuclease</keyword>
<dbReference type="PROSITE" id="PS50164">
    <property type="entry name" value="GIY_YIG"/>
    <property type="match status" value="1"/>
</dbReference>
<organism evidence="2">
    <name type="scientific">Gordonia amarae</name>
    <dbReference type="NCBI Taxonomy" id="36821"/>
    <lineage>
        <taxon>Bacteria</taxon>
        <taxon>Bacillati</taxon>
        <taxon>Actinomycetota</taxon>
        <taxon>Actinomycetes</taxon>
        <taxon>Mycobacteriales</taxon>
        <taxon>Gordoniaceae</taxon>
        <taxon>Gordonia</taxon>
    </lineage>
</organism>
<dbReference type="GO" id="GO:0006289">
    <property type="term" value="P:nucleotide-excision repair"/>
    <property type="evidence" value="ECO:0007669"/>
    <property type="project" value="InterPro"/>
</dbReference>
<gene>
    <name evidence="2" type="ORF">GII30_14435</name>
</gene>
<accession>A0A857KZN5</accession>
<dbReference type="InterPro" id="IPR050066">
    <property type="entry name" value="UvrABC_protein_C"/>
</dbReference>
<keyword evidence="1 2" id="KW-0540">Nuclease</keyword>
<dbReference type="InterPro" id="IPR012337">
    <property type="entry name" value="RNaseH-like_sf"/>
</dbReference>
<dbReference type="GO" id="GO:0004527">
    <property type="term" value="F:exonuclease activity"/>
    <property type="evidence" value="ECO:0007669"/>
    <property type="project" value="UniProtKB-KW"/>
</dbReference>
<dbReference type="SMART" id="SM00479">
    <property type="entry name" value="EXOIII"/>
    <property type="match status" value="1"/>
</dbReference>
<dbReference type="PANTHER" id="PTHR30562:SF1">
    <property type="entry name" value="UVRABC SYSTEM PROTEIN C"/>
    <property type="match status" value="1"/>
</dbReference>
<dbReference type="EMBL" id="CP045810">
    <property type="protein sequence ID" value="QHN40185.1"/>
    <property type="molecule type" value="Genomic_DNA"/>
</dbReference>
<keyword evidence="1 2" id="KW-0378">Hydrolase</keyword>
<dbReference type="PANTHER" id="PTHR30562">
    <property type="entry name" value="UVRC/OXIDOREDUCTASE"/>
    <property type="match status" value="1"/>
</dbReference>
<dbReference type="NCBIfam" id="TIGR00573">
    <property type="entry name" value="dnaq"/>
    <property type="match status" value="1"/>
</dbReference>
<dbReference type="Pfam" id="PF00929">
    <property type="entry name" value="RNase_T"/>
    <property type="match status" value="1"/>
</dbReference>